<keyword evidence="3" id="KW-0547">Nucleotide-binding</keyword>
<proteinExistence type="inferred from homology"/>
<dbReference type="FunFam" id="3.40.50.300:FF:000204">
    <property type="entry name" value="Translation elongation factor Tu"/>
    <property type="match status" value="1"/>
</dbReference>
<dbReference type="InterPro" id="IPR000795">
    <property type="entry name" value="T_Tr_GTP-bd_dom"/>
</dbReference>
<organism evidence="10 11">
    <name type="scientific">Candidatus Azambacteria bacterium RIFCSPHIGHO2_01_FULL_40_24</name>
    <dbReference type="NCBI Taxonomy" id="1797301"/>
    <lineage>
        <taxon>Bacteria</taxon>
        <taxon>Candidatus Azamiibacteriota</taxon>
    </lineage>
</organism>
<dbReference type="InterPro" id="IPR004161">
    <property type="entry name" value="EFTu-like_2"/>
</dbReference>
<dbReference type="HAMAP" id="MF_00118_A">
    <property type="entry name" value="EF_Tu_A"/>
    <property type="match status" value="1"/>
</dbReference>
<dbReference type="GO" id="GO:0005737">
    <property type="term" value="C:cytoplasm"/>
    <property type="evidence" value="ECO:0007669"/>
    <property type="project" value="UniProtKB-SubCell"/>
</dbReference>
<evidence type="ECO:0000256" key="3">
    <source>
        <dbReference type="ARBA" id="ARBA00022741"/>
    </source>
</evidence>
<dbReference type="InterPro" id="IPR009001">
    <property type="entry name" value="Transl_elong_EF1A/Init_IF2_C"/>
</dbReference>
<dbReference type="SUPFAM" id="SSF50447">
    <property type="entry name" value="Translation proteins"/>
    <property type="match status" value="1"/>
</dbReference>
<evidence type="ECO:0000256" key="7">
    <source>
        <dbReference type="ARBA" id="ARBA00023134"/>
    </source>
</evidence>
<dbReference type="Pfam" id="PF00009">
    <property type="entry name" value="GTP_EFTU"/>
    <property type="match status" value="1"/>
</dbReference>
<dbReference type="GO" id="GO:0003924">
    <property type="term" value="F:GTPase activity"/>
    <property type="evidence" value="ECO:0007669"/>
    <property type="project" value="InterPro"/>
</dbReference>
<dbReference type="SUPFAM" id="SSF52540">
    <property type="entry name" value="P-loop containing nucleoside triphosphate hydrolases"/>
    <property type="match status" value="1"/>
</dbReference>
<evidence type="ECO:0000313" key="10">
    <source>
        <dbReference type="EMBL" id="OGD24886.1"/>
    </source>
</evidence>
<dbReference type="NCBIfam" id="TIGR00483">
    <property type="entry name" value="EF-1_alpha"/>
    <property type="match status" value="1"/>
</dbReference>
<dbReference type="PANTHER" id="PTHR23115">
    <property type="entry name" value="TRANSLATION FACTOR"/>
    <property type="match status" value="1"/>
</dbReference>
<keyword evidence="7" id="KW-0342">GTP-binding</keyword>
<dbReference type="Pfam" id="PF03144">
    <property type="entry name" value="GTP_EFTU_D2"/>
    <property type="match status" value="1"/>
</dbReference>
<evidence type="ECO:0000259" key="9">
    <source>
        <dbReference type="PROSITE" id="PS51722"/>
    </source>
</evidence>
<dbReference type="InterPro" id="IPR054696">
    <property type="entry name" value="GTP-eEF1A_C"/>
</dbReference>
<dbReference type="AlphaFoldDB" id="A0A1F5B2S4"/>
<feature type="domain" description="Tr-type G" evidence="9">
    <location>
        <begin position="5"/>
        <end position="223"/>
    </location>
</feature>
<dbReference type="Gene3D" id="2.40.30.10">
    <property type="entry name" value="Translation factors"/>
    <property type="match status" value="2"/>
</dbReference>
<dbReference type="FunFam" id="2.40.30.10:FF:000005">
    <property type="entry name" value="Elongation factor 1-alpha"/>
    <property type="match status" value="1"/>
</dbReference>
<evidence type="ECO:0000256" key="5">
    <source>
        <dbReference type="ARBA" id="ARBA00022801"/>
    </source>
</evidence>
<comment type="caution">
    <text evidence="10">The sequence shown here is derived from an EMBL/GenBank/DDBJ whole genome shotgun (WGS) entry which is preliminary data.</text>
</comment>
<dbReference type="Proteomes" id="UP000176431">
    <property type="component" value="Unassembled WGS sequence"/>
</dbReference>
<keyword evidence="6" id="KW-0648">Protein biosynthesis</keyword>
<comment type="catalytic activity">
    <reaction evidence="8">
        <text>GTP + H2O = GDP + phosphate + H(+)</text>
        <dbReference type="Rhea" id="RHEA:19669"/>
        <dbReference type="ChEBI" id="CHEBI:15377"/>
        <dbReference type="ChEBI" id="CHEBI:15378"/>
        <dbReference type="ChEBI" id="CHEBI:37565"/>
        <dbReference type="ChEBI" id="CHEBI:43474"/>
        <dbReference type="ChEBI" id="CHEBI:58189"/>
    </reaction>
    <physiologicalReaction direction="left-to-right" evidence="8">
        <dbReference type="Rhea" id="RHEA:19670"/>
    </physiologicalReaction>
</comment>
<dbReference type="SUPFAM" id="SSF50465">
    <property type="entry name" value="EF-Tu/eEF-1alpha/eIF2-gamma C-terminal domain"/>
    <property type="match status" value="1"/>
</dbReference>
<dbReference type="InterPro" id="IPR031157">
    <property type="entry name" value="G_TR_CS"/>
</dbReference>
<protein>
    <submittedName>
        <fullName evidence="10">Translation elongation factor EF-1 subunit alpha</fullName>
    </submittedName>
</protein>
<dbReference type="InterPro" id="IPR027417">
    <property type="entry name" value="P-loop_NTPase"/>
</dbReference>
<dbReference type="CDD" id="cd03693">
    <property type="entry name" value="EF1_alpha_II"/>
    <property type="match status" value="1"/>
</dbReference>
<dbReference type="PROSITE" id="PS00301">
    <property type="entry name" value="G_TR_1"/>
    <property type="match status" value="1"/>
</dbReference>
<evidence type="ECO:0000256" key="1">
    <source>
        <dbReference type="ARBA" id="ARBA00004496"/>
    </source>
</evidence>
<evidence type="ECO:0000313" key="11">
    <source>
        <dbReference type="Proteomes" id="UP000176431"/>
    </source>
</evidence>
<dbReference type="EMBL" id="MEYK01000030">
    <property type="protein sequence ID" value="OGD24886.1"/>
    <property type="molecule type" value="Genomic_DNA"/>
</dbReference>
<dbReference type="GO" id="GO:0005525">
    <property type="term" value="F:GTP binding"/>
    <property type="evidence" value="ECO:0007669"/>
    <property type="project" value="UniProtKB-KW"/>
</dbReference>
<evidence type="ECO:0000256" key="6">
    <source>
        <dbReference type="ARBA" id="ARBA00022917"/>
    </source>
</evidence>
<dbReference type="PROSITE" id="PS51722">
    <property type="entry name" value="G_TR_2"/>
    <property type="match status" value="1"/>
</dbReference>
<dbReference type="CDD" id="cd03705">
    <property type="entry name" value="EF1_alpha_III"/>
    <property type="match status" value="1"/>
</dbReference>
<gene>
    <name evidence="10" type="ORF">A2819_01285</name>
</gene>
<dbReference type="PRINTS" id="PR00315">
    <property type="entry name" value="ELONGATNFCT"/>
</dbReference>
<evidence type="ECO:0000256" key="8">
    <source>
        <dbReference type="ARBA" id="ARBA00049117"/>
    </source>
</evidence>
<keyword evidence="2" id="KW-0963">Cytoplasm</keyword>
<evidence type="ECO:0000256" key="2">
    <source>
        <dbReference type="ARBA" id="ARBA00022490"/>
    </source>
</evidence>
<dbReference type="CDD" id="cd01883">
    <property type="entry name" value="EF1_alpha"/>
    <property type="match status" value="1"/>
</dbReference>
<keyword evidence="5" id="KW-0378">Hydrolase</keyword>
<dbReference type="InterPro" id="IPR004539">
    <property type="entry name" value="Transl_elong_EF1A_euk/arc"/>
</dbReference>
<keyword evidence="4 10" id="KW-0251">Elongation factor</keyword>
<dbReference type="Pfam" id="PF22594">
    <property type="entry name" value="GTP-eEF1A_C"/>
    <property type="match status" value="1"/>
</dbReference>
<dbReference type="Gene3D" id="3.40.50.300">
    <property type="entry name" value="P-loop containing nucleotide triphosphate hydrolases"/>
    <property type="match status" value="1"/>
</dbReference>
<comment type="subcellular location">
    <subcellularLocation>
        <location evidence="1">Cytoplasm</location>
    </subcellularLocation>
</comment>
<dbReference type="InterPro" id="IPR050100">
    <property type="entry name" value="TRAFAC_GTPase_members"/>
</dbReference>
<dbReference type="InterPro" id="IPR005225">
    <property type="entry name" value="Small_GTP-bd"/>
</dbReference>
<dbReference type="GO" id="GO:0003746">
    <property type="term" value="F:translation elongation factor activity"/>
    <property type="evidence" value="ECO:0007669"/>
    <property type="project" value="UniProtKB-KW"/>
</dbReference>
<sequence>MAKTKPHLNLVFIGHVDHGKSTTVGRLLFDSGNVDEQAMRKLRQKAEELGKKGFEFAFVMDQLKEEQERGVTIDLAHKRFDTEKYYFTIIDAPGHKDFIKNMITGASQADAAVLVVSGSPGDGVQAQTKEHVFLSRTLGVGQLIVAVNKMDMSQYDEKRFKEVKDQVSQLLKSVGYKPDTITFLPMASYHGENIVKKQTKMPWYTGPTLLEAINTLKEPEKPRSLPLRLPIQDVYNITGIGTVPVGRIETGVMKVGDKIIAVPGREGNGIVGEVKTIEMHHEQVQEAEPGDNIGFNVRGMSKQDIARGDVMGHMDSIPTVASEFTGQIVVLNHPSVITIGYTPVFHIHTAQVACQVTEIVKKLNPATGEVLQEKPDFIKNGDAAIIKVKPVQPLVIEKQKDIPQLARFAIRDSGQTVAAGMCVDLVKKELKQK</sequence>
<dbReference type="NCBIfam" id="NF008969">
    <property type="entry name" value="PRK12317.1"/>
    <property type="match status" value="1"/>
</dbReference>
<dbReference type="NCBIfam" id="TIGR00231">
    <property type="entry name" value="small_GTP"/>
    <property type="match status" value="1"/>
</dbReference>
<name>A0A1F5B2S4_9BACT</name>
<dbReference type="InterPro" id="IPR009000">
    <property type="entry name" value="Transl_B-barrel_sf"/>
</dbReference>
<accession>A0A1F5B2S4</accession>
<evidence type="ECO:0000256" key="4">
    <source>
        <dbReference type="ARBA" id="ARBA00022768"/>
    </source>
</evidence>
<reference evidence="10 11" key="1">
    <citation type="journal article" date="2016" name="Nat. Commun.">
        <title>Thousands of microbial genomes shed light on interconnected biogeochemical processes in an aquifer system.</title>
        <authorList>
            <person name="Anantharaman K."/>
            <person name="Brown C.T."/>
            <person name="Hug L.A."/>
            <person name="Sharon I."/>
            <person name="Castelle C.J."/>
            <person name="Probst A.J."/>
            <person name="Thomas B.C."/>
            <person name="Singh A."/>
            <person name="Wilkins M.J."/>
            <person name="Karaoz U."/>
            <person name="Brodie E.L."/>
            <person name="Williams K.H."/>
            <person name="Hubbard S.S."/>
            <person name="Banfield J.F."/>
        </authorList>
    </citation>
    <scope>NUCLEOTIDE SEQUENCE [LARGE SCALE GENOMIC DNA]</scope>
</reference>